<dbReference type="SUPFAM" id="SSF55961">
    <property type="entry name" value="Bet v1-like"/>
    <property type="match status" value="1"/>
</dbReference>
<dbReference type="EMBL" id="AXCZ01000206">
    <property type="protein sequence ID" value="KGM09226.1"/>
    <property type="molecule type" value="Genomic_DNA"/>
</dbReference>
<gene>
    <name evidence="3" type="ORF">N869_07545</name>
</gene>
<name>A0A0A0BMS2_9CELL</name>
<dbReference type="InterPro" id="IPR013538">
    <property type="entry name" value="ASHA1/2-like_C"/>
</dbReference>
<dbReference type="InterPro" id="IPR023393">
    <property type="entry name" value="START-like_dom_sf"/>
</dbReference>
<dbReference type="Pfam" id="PF08327">
    <property type="entry name" value="AHSA1"/>
    <property type="match status" value="1"/>
</dbReference>
<dbReference type="AlphaFoldDB" id="A0A0A0BMS2"/>
<protein>
    <submittedName>
        <fullName evidence="3">Transcriptional regulator</fullName>
    </submittedName>
</protein>
<organism evidence="3 4">
    <name type="scientific">Cellulomonas bogoriensis 69B4 = DSM 16987</name>
    <dbReference type="NCBI Taxonomy" id="1386082"/>
    <lineage>
        <taxon>Bacteria</taxon>
        <taxon>Bacillati</taxon>
        <taxon>Actinomycetota</taxon>
        <taxon>Actinomycetes</taxon>
        <taxon>Micrococcales</taxon>
        <taxon>Cellulomonadaceae</taxon>
        <taxon>Cellulomonas</taxon>
    </lineage>
</organism>
<evidence type="ECO:0000259" key="2">
    <source>
        <dbReference type="Pfam" id="PF08327"/>
    </source>
</evidence>
<feature type="domain" description="Activator of Hsp90 ATPase homologue 1/2-like C-terminal" evidence="2">
    <location>
        <begin position="13"/>
        <end position="149"/>
    </location>
</feature>
<keyword evidence="4" id="KW-1185">Reference proteome</keyword>
<dbReference type="Gene3D" id="3.30.530.20">
    <property type="match status" value="1"/>
</dbReference>
<evidence type="ECO:0000313" key="3">
    <source>
        <dbReference type="EMBL" id="KGM09226.1"/>
    </source>
</evidence>
<reference evidence="3 4" key="1">
    <citation type="submission" date="2013-08" db="EMBL/GenBank/DDBJ databases">
        <title>Genome sequencing of Cellulomonas bogoriensis 69B4.</title>
        <authorList>
            <person name="Chen F."/>
            <person name="Li Y."/>
            <person name="Wang G."/>
        </authorList>
    </citation>
    <scope>NUCLEOTIDE SEQUENCE [LARGE SCALE GENOMIC DNA]</scope>
    <source>
        <strain evidence="3 4">69B4</strain>
    </source>
</reference>
<dbReference type="OrthoDB" id="9815653at2"/>
<dbReference type="Proteomes" id="UP000054314">
    <property type="component" value="Unassembled WGS sequence"/>
</dbReference>
<comment type="similarity">
    <text evidence="1">Belongs to the AHA1 family.</text>
</comment>
<accession>A0A0A0BMS2</accession>
<comment type="caution">
    <text evidence="3">The sequence shown here is derived from an EMBL/GenBank/DDBJ whole genome shotgun (WGS) entry which is preliminary data.</text>
</comment>
<sequence length="159" mass="17083">MSGTTQIHGIYIDAPAEEVWKALTTSEHTRYGYGTTIDCDLRVGGSYRHLTTDAMKAMGMGDVAIEATIVELDPPRRLVLDWKAAWHDEPASRLTYDIQQSPSGLTRLTLTHELPDSPATAADVAGSGDVENGGGGWPWELASLKTLLETGRPMTTAGA</sequence>
<proteinExistence type="inferred from homology"/>
<evidence type="ECO:0000256" key="1">
    <source>
        <dbReference type="ARBA" id="ARBA00006817"/>
    </source>
</evidence>
<dbReference type="RefSeq" id="WP_035062372.1">
    <property type="nucleotide sequence ID" value="NZ_AXCZ01000206.1"/>
</dbReference>
<evidence type="ECO:0000313" key="4">
    <source>
        <dbReference type="Proteomes" id="UP000054314"/>
    </source>
</evidence>